<evidence type="ECO:0000313" key="1">
    <source>
        <dbReference type="EMBL" id="GAA4243241.1"/>
    </source>
</evidence>
<keyword evidence="2" id="KW-1185">Reference proteome</keyword>
<dbReference type="InterPro" id="IPR046275">
    <property type="entry name" value="DUF6308"/>
</dbReference>
<dbReference type="EMBL" id="BAABAT010000001">
    <property type="protein sequence ID" value="GAA4243241.1"/>
    <property type="molecule type" value="Genomic_DNA"/>
</dbReference>
<accession>A0ABP8CTJ0</accession>
<dbReference type="Proteomes" id="UP001500620">
    <property type="component" value="Unassembled WGS sequence"/>
</dbReference>
<sequence>MPDLQRYFAVGLPSCEVPPFTGGRFDRLSGGGDHAKVRDVITADDLIAVEMLNVQVPPPVSLALLEGSLGRAISAALSTIPTDVCLGDDGAGQHVADDSPADKAWHLLKECDGVGWVTAGKLLARKRPRVIPVYDEIVSCAYGTSTGFWPWLDCKLREQGGVLAHRLAELRDEAGLSDEISALRILDVVIWMRHRAGHAGHGCTGVGDDDTSGPTGDVHE</sequence>
<dbReference type="Pfam" id="PF19827">
    <property type="entry name" value="DUF6308"/>
    <property type="match status" value="1"/>
</dbReference>
<dbReference type="RefSeq" id="WP_345120056.1">
    <property type="nucleotide sequence ID" value="NZ_BAABAT010000001.1"/>
</dbReference>
<evidence type="ECO:0000313" key="2">
    <source>
        <dbReference type="Proteomes" id="UP001500620"/>
    </source>
</evidence>
<comment type="caution">
    <text evidence="1">The sequence shown here is derived from an EMBL/GenBank/DDBJ whole genome shotgun (WGS) entry which is preliminary data.</text>
</comment>
<protein>
    <submittedName>
        <fullName evidence="1">Uncharacterized protein</fullName>
    </submittedName>
</protein>
<organism evidence="1 2">
    <name type="scientific">Dactylosporangium darangshiense</name>
    <dbReference type="NCBI Taxonomy" id="579108"/>
    <lineage>
        <taxon>Bacteria</taxon>
        <taxon>Bacillati</taxon>
        <taxon>Actinomycetota</taxon>
        <taxon>Actinomycetes</taxon>
        <taxon>Micromonosporales</taxon>
        <taxon>Micromonosporaceae</taxon>
        <taxon>Dactylosporangium</taxon>
    </lineage>
</organism>
<name>A0ABP8CTJ0_9ACTN</name>
<gene>
    <name evidence="1" type="ORF">GCM10022255_001500</name>
</gene>
<proteinExistence type="predicted"/>
<reference evidence="2" key="1">
    <citation type="journal article" date="2019" name="Int. J. Syst. Evol. Microbiol.">
        <title>The Global Catalogue of Microorganisms (GCM) 10K type strain sequencing project: providing services to taxonomists for standard genome sequencing and annotation.</title>
        <authorList>
            <consortium name="The Broad Institute Genomics Platform"/>
            <consortium name="The Broad Institute Genome Sequencing Center for Infectious Disease"/>
            <person name="Wu L."/>
            <person name="Ma J."/>
        </authorList>
    </citation>
    <scope>NUCLEOTIDE SEQUENCE [LARGE SCALE GENOMIC DNA]</scope>
    <source>
        <strain evidence="2">JCM 17441</strain>
    </source>
</reference>